<gene>
    <name evidence="1" type="ORF">K4A83_10265</name>
</gene>
<dbReference type="EMBL" id="JAIHOM010000042">
    <property type="protein sequence ID" value="MCW6036644.1"/>
    <property type="molecule type" value="Genomic_DNA"/>
</dbReference>
<reference evidence="1 2" key="1">
    <citation type="submission" date="2021-08" db="EMBL/GenBank/DDBJ databases">
        <title>Draft genome sequence of Spirulina subsalsa with high tolerance to salinity and hype-accumulation of phycocyanin.</title>
        <authorList>
            <person name="Pei H."/>
            <person name="Jiang L."/>
        </authorList>
    </citation>
    <scope>NUCLEOTIDE SEQUENCE [LARGE SCALE GENOMIC DNA]</scope>
    <source>
        <strain evidence="1 2">FACHB-351</strain>
    </source>
</reference>
<dbReference type="RefSeq" id="WP_265264437.1">
    <property type="nucleotide sequence ID" value="NZ_JAIHOM010000042.1"/>
</dbReference>
<proteinExistence type="predicted"/>
<dbReference type="Proteomes" id="UP001526426">
    <property type="component" value="Unassembled WGS sequence"/>
</dbReference>
<accession>A0ABT3L573</accession>
<evidence type="ECO:0000313" key="2">
    <source>
        <dbReference type="Proteomes" id="UP001526426"/>
    </source>
</evidence>
<evidence type="ECO:0000313" key="1">
    <source>
        <dbReference type="EMBL" id="MCW6036644.1"/>
    </source>
</evidence>
<protein>
    <submittedName>
        <fullName evidence="1">Uncharacterized protein</fullName>
    </submittedName>
</protein>
<name>A0ABT3L573_9CYAN</name>
<sequence length="55" mass="6142">MLSNQESFMFLLTQNIARKVDGLTDSVSQFRSYVSNAATIMLEILAEVEDNLEAS</sequence>
<comment type="caution">
    <text evidence="1">The sequence shown here is derived from an EMBL/GenBank/DDBJ whole genome shotgun (WGS) entry which is preliminary data.</text>
</comment>
<organism evidence="1 2">
    <name type="scientific">Spirulina subsalsa FACHB-351</name>
    <dbReference type="NCBI Taxonomy" id="234711"/>
    <lineage>
        <taxon>Bacteria</taxon>
        <taxon>Bacillati</taxon>
        <taxon>Cyanobacteriota</taxon>
        <taxon>Cyanophyceae</taxon>
        <taxon>Spirulinales</taxon>
        <taxon>Spirulinaceae</taxon>
        <taxon>Spirulina</taxon>
    </lineage>
</organism>
<keyword evidence="2" id="KW-1185">Reference proteome</keyword>